<comment type="caution">
    <text evidence="2">The sequence shown here is derived from an EMBL/GenBank/DDBJ whole genome shotgun (WGS) entry which is preliminary data.</text>
</comment>
<accession>A0ABW5CVR3</accession>
<name>A0ABW5CVR3_9BACT</name>
<evidence type="ECO:0000256" key="1">
    <source>
        <dbReference type="SAM" id="SignalP"/>
    </source>
</evidence>
<sequence>MIKFYSFLIGAFLLISVNANAQKTYPAILEFFNGDVKKGLIELPAPDTKKIKYQATPDDKQIKIEAEEVSAITLKSDSSVMRIENLAIEGARYRLLMSKFIEGKVSLYGYGHLGTMYGVITLYVKRASEEKATSYNGFGLKKRMSKYFEDDPETVKYIQETPLLKIDLEGVIHKYNARQHSKAVSGI</sequence>
<dbReference type="Proteomes" id="UP001597374">
    <property type="component" value="Unassembled WGS sequence"/>
</dbReference>
<keyword evidence="1" id="KW-0732">Signal</keyword>
<gene>
    <name evidence="2" type="ORF">ACFSKP_07845</name>
</gene>
<evidence type="ECO:0000313" key="3">
    <source>
        <dbReference type="Proteomes" id="UP001597374"/>
    </source>
</evidence>
<protein>
    <submittedName>
        <fullName evidence="2">Uncharacterized protein</fullName>
    </submittedName>
</protein>
<organism evidence="2 3">
    <name type="scientific">Pontibacter ruber</name>
    <dbReference type="NCBI Taxonomy" id="1343895"/>
    <lineage>
        <taxon>Bacteria</taxon>
        <taxon>Pseudomonadati</taxon>
        <taxon>Bacteroidota</taxon>
        <taxon>Cytophagia</taxon>
        <taxon>Cytophagales</taxon>
        <taxon>Hymenobacteraceae</taxon>
        <taxon>Pontibacter</taxon>
    </lineage>
</organism>
<dbReference type="EMBL" id="JBHUIM010000001">
    <property type="protein sequence ID" value="MFD2246165.1"/>
    <property type="molecule type" value="Genomic_DNA"/>
</dbReference>
<proteinExistence type="predicted"/>
<feature type="chain" id="PRO_5046676315" evidence="1">
    <location>
        <begin position="22"/>
        <end position="187"/>
    </location>
</feature>
<evidence type="ECO:0000313" key="2">
    <source>
        <dbReference type="EMBL" id="MFD2246165.1"/>
    </source>
</evidence>
<reference evidence="3" key="1">
    <citation type="journal article" date="2019" name="Int. J. Syst. Evol. Microbiol.">
        <title>The Global Catalogue of Microorganisms (GCM) 10K type strain sequencing project: providing services to taxonomists for standard genome sequencing and annotation.</title>
        <authorList>
            <consortium name="The Broad Institute Genomics Platform"/>
            <consortium name="The Broad Institute Genome Sequencing Center for Infectious Disease"/>
            <person name="Wu L."/>
            <person name="Ma J."/>
        </authorList>
    </citation>
    <scope>NUCLEOTIDE SEQUENCE [LARGE SCALE GENOMIC DNA]</scope>
    <source>
        <strain evidence="3">CGMCC 4.1782</strain>
    </source>
</reference>
<keyword evidence="3" id="KW-1185">Reference proteome</keyword>
<dbReference type="RefSeq" id="WP_250427847.1">
    <property type="nucleotide sequence ID" value="NZ_JALPRR010000001.1"/>
</dbReference>
<feature type="signal peptide" evidence="1">
    <location>
        <begin position="1"/>
        <end position="21"/>
    </location>
</feature>